<proteinExistence type="predicted"/>
<gene>
    <name evidence="1" type="ORF">AVEN_216761_1</name>
</gene>
<dbReference type="Proteomes" id="UP000499080">
    <property type="component" value="Unassembled WGS sequence"/>
</dbReference>
<evidence type="ECO:0000313" key="1">
    <source>
        <dbReference type="EMBL" id="GBN60311.1"/>
    </source>
</evidence>
<reference evidence="1 2" key="1">
    <citation type="journal article" date="2019" name="Sci. Rep.">
        <title>Orb-weaving spider Araneus ventricosus genome elucidates the spidroin gene catalogue.</title>
        <authorList>
            <person name="Kono N."/>
            <person name="Nakamura H."/>
            <person name="Ohtoshi R."/>
            <person name="Moran D.A.P."/>
            <person name="Shinohara A."/>
            <person name="Yoshida Y."/>
            <person name="Fujiwara M."/>
            <person name="Mori M."/>
            <person name="Tomita M."/>
            <person name="Arakawa K."/>
        </authorList>
    </citation>
    <scope>NUCLEOTIDE SEQUENCE [LARGE SCALE GENOMIC DNA]</scope>
</reference>
<evidence type="ECO:0000313" key="2">
    <source>
        <dbReference type="Proteomes" id="UP000499080"/>
    </source>
</evidence>
<dbReference type="AlphaFoldDB" id="A0A4Y2QA89"/>
<keyword evidence="2" id="KW-1185">Reference proteome</keyword>
<organism evidence="1 2">
    <name type="scientific">Araneus ventricosus</name>
    <name type="common">Orbweaver spider</name>
    <name type="synonym">Epeira ventricosa</name>
    <dbReference type="NCBI Taxonomy" id="182803"/>
    <lineage>
        <taxon>Eukaryota</taxon>
        <taxon>Metazoa</taxon>
        <taxon>Ecdysozoa</taxon>
        <taxon>Arthropoda</taxon>
        <taxon>Chelicerata</taxon>
        <taxon>Arachnida</taxon>
        <taxon>Araneae</taxon>
        <taxon>Araneomorphae</taxon>
        <taxon>Entelegynae</taxon>
        <taxon>Araneoidea</taxon>
        <taxon>Araneidae</taxon>
        <taxon>Araneus</taxon>
    </lineage>
</organism>
<name>A0A4Y2QA89_ARAVE</name>
<accession>A0A4Y2QA89</accession>
<protein>
    <submittedName>
        <fullName evidence="1">Uncharacterized protein</fullName>
    </submittedName>
</protein>
<comment type="caution">
    <text evidence="1">The sequence shown here is derived from an EMBL/GenBank/DDBJ whole genome shotgun (WGS) entry which is preliminary data.</text>
</comment>
<dbReference type="EMBL" id="BGPR01137590">
    <property type="protein sequence ID" value="GBN60311.1"/>
    <property type="molecule type" value="Genomic_DNA"/>
</dbReference>
<sequence>MVVDLRPMVRQDSHTPARCQGAVSLEYPDRWFQSATPNRAEFLRVGEGALHEKLSPLCCFLLLMDGNILPRVGRAWQPIRRVVHCGPLCINRLVPSHFCGDAVEPESYHHLMGSLSLPRSSQSSRYMLINTQTLFIRYPFSGVKTPYIMMSQNVKKLRSGDLGTS</sequence>